<protein>
    <submittedName>
        <fullName evidence="2">Uncharacterized protein</fullName>
    </submittedName>
</protein>
<keyword evidence="3" id="KW-1185">Reference proteome</keyword>
<gene>
    <name evidence="2" type="ORF">BcabD6B2_36250</name>
</gene>
<dbReference type="GeneID" id="94195671"/>
<evidence type="ECO:0000313" key="3">
    <source>
        <dbReference type="Proteomes" id="UP001497744"/>
    </source>
</evidence>
<name>A0AAV4LWQ9_BABCB</name>
<proteinExistence type="predicted"/>
<evidence type="ECO:0000313" key="2">
    <source>
        <dbReference type="EMBL" id="GIX64190.1"/>
    </source>
</evidence>
<dbReference type="Proteomes" id="UP001497744">
    <property type="component" value="Unassembled WGS sequence"/>
</dbReference>
<evidence type="ECO:0000256" key="1">
    <source>
        <dbReference type="SAM" id="MobiDB-lite"/>
    </source>
</evidence>
<organism evidence="2 3">
    <name type="scientific">Babesia caballi</name>
    <dbReference type="NCBI Taxonomy" id="5871"/>
    <lineage>
        <taxon>Eukaryota</taxon>
        <taxon>Sar</taxon>
        <taxon>Alveolata</taxon>
        <taxon>Apicomplexa</taxon>
        <taxon>Aconoidasida</taxon>
        <taxon>Piroplasmida</taxon>
        <taxon>Babesiidae</taxon>
        <taxon>Babesia</taxon>
    </lineage>
</organism>
<dbReference type="EMBL" id="BPLF01000003">
    <property type="protein sequence ID" value="GIX64190.1"/>
    <property type="molecule type" value="Genomic_DNA"/>
</dbReference>
<dbReference type="AlphaFoldDB" id="A0AAV4LWQ9"/>
<accession>A0AAV4LWQ9</accession>
<dbReference type="RefSeq" id="XP_067716259.1">
    <property type="nucleotide sequence ID" value="XM_067860158.1"/>
</dbReference>
<comment type="caution">
    <text evidence="2">The sequence shown here is derived from an EMBL/GenBank/DDBJ whole genome shotgun (WGS) entry which is preliminary data.</text>
</comment>
<feature type="region of interest" description="Disordered" evidence="1">
    <location>
        <begin position="290"/>
        <end position="310"/>
    </location>
</feature>
<sequence length="346" mass="37378">MAGDELLKKPPENLKDAIDWILWFHGYGRTIPVITNYTKLAKTLRDNREFTDAKKQAFDDKEPEGIIKKLAEEKLGRGFLGYVSQGGSPNFSGDSGIIKNGNGYTSAYLTESGNITENDEALAQIFLGAAAITFFGLSFFAWKCRQTHGGWNRESLIGSGITSGLGPFMKNMGYDPTYLNKSMLGSQLAQLLTSGQGFDGLVKPETQIIYDNFVRKLETQYNPQTNALNSPLTACYKFARVYFTSKFKRGEPVDATLTSIKAALESFKSLCRSSASDLYDQIGSFISESMTAPSSPKTENKANEPSPAGPVAGTLTTLGLGGGAAAAYFLNIGGAKTLVNGLLRIG</sequence>
<reference evidence="2 3" key="1">
    <citation type="submission" date="2021-06" db="EMBL/GenBank/DDBJ databases">
        <title>Genome sequence of Babesia caballi.</title>
        <authorList>
            <person name="Yamagishi J."/>
            <person name="Kidaka T."/>
            <person name="Ochi A."/>
        </authorList>
    </citation>
    <scope>NUCLEOTIDE SEQUENCE [LARGE SCALE GENOMIC DNA]</scope>
    <source>
        <strain evidence="2">USDA-D6B2</strain>
    </source>
</reference>